<keyword evidence="6" id="KW-1185">Reference proteome</keyword>
<keyword evidence="4" id="KW-1133">Transmembrane helix</keyword>
<dbReference type="Gene3D" id="1.10.150.130">
    <property type="match status" value="1"/>
</dbReference>
<sequence length="1077" mass="121367">MGQLSIMSLPSRCQPTTCQRQWQARLHQLQSSTRMLYPARIPSRMLWMREPFPRSSRMPFCATAFKLAHVQLSTQTRGAIHFYLLAFFIRFHHFLILFVTVLLQEFLVFGLRLPLLILLHFSSIPKNSKILLNSSTNVADTLALSLEFKLNRFSVRSKLLPSLLFQNQIQKNFDSFKTSHFRTVLLVMFLPLTVSSILMIFRALGVLSTLQLFLFLAFPLALKERFVTSLRPIDVSHLPLTNGRGWWYAWRMTNSQSTCQHLLVAHQLEVSGDLQRMVYVLLFVLPESVLLLNGWMIISSFVFLLRLSFFIIIAFALGPIVSGAMGAAFKNGHEYGIPQVFSKTVVSMNLITTVRTKFWTCREPHQGRQRTHVTPTASMILIPSRNLSVSLGRRRRRFHSRPCQSILDSSGISTDVWWEFLTRRKQSTYRTLMIGTRLRRIHYPMLRNCTENSCTLPISFQQDDLTSRVSKPSCPHSVTVHTCHVDLQNPFMQTSHGGERNFRVSTFPGQSPAPSASPTSKRTPMQALESVWVSQLATPGAHGDSSRVGNRTAERSRGQKLLPLNCSRDASSETLFQILTSASTATTQESSTHGSISEAMTSKSTLFSKGSMMCATTLVAQSTLRTSQASVTQQTVPREGDIRADLFSPSVQSLTPSPVSLPSSKTVKSHMSETQILQNPFQMHCQNLCDIRSTASKMSGFIISEKGSMNTRSSLTTIQCKAPPHPRPYRDDLCLQDSLLRPHCLARDRLRLWHPPQSRSLIDRTGHILPLPSNVLDQLHRLLTHAWSESTQATFGSGLLAFHAFCDKHEIPEHMRAPCSSDLLSAFVASLAGSYSHSTISNYVAGVRAWHIIHRVEWDVHDAHLKQLLSGAQRLAPPSSTREQRQPFLLSHLLRIRDQCDFSKPVHAAVFACLVTTFYTCSRLGEFTLKSLSSFDPEYHVKRSDMRSEKDRFNNCVTVFHLPKTKTSKKGEDVTMAAQADATDPVEAVATHFRVNDPPLDGPLFAYRHGDSHRPLTKSVFLSTIKTLFSKAHIETPLHGHSLRTGGTLEYLLRGVSFEVVKVIGRQNLPFMTLCYI</sequence>
<dbReference type="STRING" id="27342.A0A0H2QZ54"/>
<name>A0A0H2QZ54_9AGAM</name>
<dbReference type="GO" id="GO:0015074">
    <property type="term" value="P:DNA integration"/>
    <property type="evidence" value="ECO:0007669"/>
    <property type="project" value="InterPro"/>
</dbReference>
<dbReference type="GO" id="GO:0003677">
    <property type="term" value="F:DNA binding"/>
    <property type="evidence" value="ECO:0007669"/>
    <property type="project" value="UniProtKB-KW"/>
</dbReference>
<accession>A0A0H2QZ54</accession>
<feature type="region of interest" description="Disordered" evidence="3">
    <location>
        <begin position="538"/>
        <end position="564"/>
    </location>
</feature>
<evidence type="ECO:0000256" key="3">
    <source>
        <dbReference type="SAM" id="MobiDB-lite"/>
    </source>
</evidence>
<dbReference type="Proteomes" id="UP000053477">
    <property type="component" value="Unassembled WGS sequence"/>
</dbReference>
<feature type="transmembrane region" description="Helical" evidence="4">
    <location>
        <begin position="277"/>
        <end position="298"/>
    </location>
</feature>
<dbReference type="InterPro" id="IPR011010">
    <property type="entry name" value="DNA_brk_join_enz"/>
</dbReference>
<evidence type="ECO:0000313" key="5">
    <source>
        <dbReference type="EMBL" id="KLO04247.1"/>
    </source>
</evidence>
<dbReference type="AlphaFoldDB" id="A0A0H2QZ54"/>
<evidence type="ECO:0000256" key="2">
    <source>
        <dbReference type="ARBA" id="ARBA00023172"/>
    </source>
</evidence>
<gene>
    <name evidence="5" type="ORF">SCHPADRAFT_758613</name>
</gene>
<keyword evidence="4" id="KW-0812">Transmembrane</keyword>
<keyword evidence="4" id="KW-0472">Membrane</keyword>
<dbReference type="SUPFAM" id="SSF56349">
    <property type="entry name" value="DNA breaking-rejoining enzymes"/>
    <property type="match status" value="1"/>
</dbReference>
<reference evidence="5 6" key="1">
    <citation type="submission" date="2015-04" db="EMBL/GenBank/DDBJ databases">
        <title>Complete genome sequence of Schizopora paradoxa KUC8140, a cosmopolitan wood degrader in East Asia.</title>
        <authorList>
            <consortium name="DOE Joint Genome Institute"/>
            <person name="Min B."/>
            <person name="Park H."/>
            <person name="Jang Y."/>
            <person name="Kim J.-J."/>
            <person name="Kim K.H."/>
            <person name="Pangilinan J."/>
            <person name="Lipzen A."/>
            <person name="Riley R."/>
            <person name="Grigoriev I.V."/>
            <person name="Spatafora J.W."/>
            <person name="Choi I.-G."/>
        </authorList>
    </citation>
    <scope>NUCLEOTIDE SEQUENCE [LARGE SCALE GENOMIC DNA]</scope>
    <source>
        <strain evidence="5 6">KUC8140</strain>
    </source>
</reference>
<organism evidence="5 6">
    <name type="scientific">Schizopora paradoxa</name>
    <dbReference type="NCBI Taxonomy" id="27342"/>
    <lineage>
        <taxon>Eukaryota</taxon>
        <taxon>Fungi</taxon>
        <taxon>Dikarya</taxon>
        <taxon>Basidiomycota</taxon>
        <taxon>Agaricomycotina</taxon>
        <taxon>Agaricomycetes</taxon>
        <taxon>Hymenochaetales</taxon>
        <taxon>Schizoporaceae</taxon>
        <taxon>Schizopora</taxon>
    </lineage>
</organism>
<dbReference type="InterPro" id="IPR010998">
    <property type="entry name" value="Integrase_recombinase_N"/>
</dbReference>
<dbReference type="InterPro" id="IPR013762">
    <property type="entry name" value="Integrase-like_cat_sf"/>
</dbReference>
<protein>
    <recommendedName>
        <fullName evidence="7">Tyr recombinase domain-containing protein</fullName>
    </recommendedName>
</protein>
<keyword evidence="1" id="KW-0238">DNA-binding</keyword>
<dbReference type="InParanoid" id="A0A0H2QZ54"/>
<feature type="transmembrane region" description="Helical" evidence="4">
    <location>
        <begin position="304"/>
        <end position="329"/>
    </location>
</feature>
<dbReference type="GO" id="GO:0006310">
    <property type="term" value="P:DNA recombination"/>
    <property type="evidence" value="ECO:0007669"/>
    <property type="project" value="UniProtKB-KW"/>
</dbReference>
<evidence type="ECO:0008006" key="7">
    <source>
        <dbReference type="Google" id="ProtNLM"/>
    </source>
</evidence>
<feature type="transmembrane region" description="Helical" evidence="4">
    <location>
        <begin position="181"/>
        <end position="200"/>
    </location>
</feature>
<feature type="compositionally biased region" description="Polar residues" evidence="3">
    <location>
        <begin position="503"/>
        <end position="523"/>
    </location>
</feature>
<evidence type="ECO:0000256" key="4">
    <source>
        <dbReference type="SAM" id="Phobius"/>
    </source>
</evidence>
<dbReference type="Gene3D" id="1.10.443.10">
    <property type="entry name" value="Intergrase catalytic core"/>
    <property type="match status" value="1"/>
</dbReference>
<proteinExistence type="predicted"/>
<evidence type="ECO:0000313" key="6">
    <source>
        <dbReference type="Proteomes" id="UP000053477"/>
    </source>
</evidence>
<keyword evidence="2" id="KW-0233">DNA recombination</keyword>
<dbReference type="SUPFAM" id="SSF47823">
    <property type="entry name" value="lambda integrase-like, N-terminal domain"/>
    <property type="match status" value="1"/>
</dbReference>
<dbReference type="OrthoDB" id="2678913at2759"/>
<feature type="region of interest" description="Disordered" evidence="3">
    <location>
        <begin position="491"/>
        <end position="524"/>
    </location>
</feature>
<evidence type="ECO:0000256" key="1">
    <source>
        <dbReference type="ARBA" id="ARBA00023125"/>
    </source>
</evidence>
<dbReference type="EMBL" id="KQ086630">
    <property type="protein sequence ID" value="KLO04247.1"/>
    <property type="molecule type" value="Genomic_DNA"/>
</dbReference>